<dbReference type="GO" id="GO:0033528">
    <property type="term" value="P:S-methylmethionine cycle"/>
    <property type="evidence" value="ECO:0007669"/>
    <property type="project" value="TreeGrafter"/>
</dbReference>
<evidence type="ECO:0000256" key="1">
    <source>
        <dbReference type="ARBA" id="ARBA00022603"/>
    </source>
</evidence>
<keyword evidence="1 5" id="KW-0489">Methyltransferase</keyword>
<dbReference type="OMA" id="CSQPEVI"/>
<keyword evidence="2 5" id="KW-0808">Transferase</keyword>
<dbReference type="GO" id="GO:0046872">
    <property type="term" value="F:metal ion binding"/>
    <property type="evidence" value="ECO:0007669"/>
    <property type="project" value="UniProtKB-KW"/>
</dbReference>
<evidence type="ECO:0000313" key="8">
    <source>
        <dbReference type="Proteomes" id="UP000054270"/>
    </source>
</evidence>
<dbReference type="EMBL" id="KN817572">
    <property type="protein sequence ID" value="KJA19956.1"/>
    <property type="molecule type" value="Genomic_DNA"/>
</dbReference>
<dbReference type="GO" id="GO:0009086">
    <property type="term" value="P:methionine biosynthetic process"/>
    <property type="evidence" value="ECO:0007669"/>
    <property type="project" value="TreeGrafter"/>
</dbReference>
<keyword evidence="4 5" id="KW-0862">Zinc</keyword>
<dbReference type="PROSITE" id="PS50970">
    <property type="entry name" value="HCY"/>
    <property type="match status" value="1"/>
</dbReference>
<dbReference type="STRING" id="945553.A0A0D2NTN1"/>
<evidence type="ECO:0000256" key="2">
    <source>
        <dbReference type="ARBA" id="ARBA00022679"/>
    </source>
</evidence>
<dbReference type="OrthoDB" id="261426at2759"/>
<dbReference type="Proteomes" id="UP000054270">
    <property type="component" value="Unassembled WGS sequence"/>
</dbReference>
<dbReference type="PANTHER" id="PTHR46015">
    <property type="entry name" value="ZGC:172121"/>
    <property type="match status" value="1"/>
</dbReference>
<feature type="binding site" evidence="5">
    <location>
        <position position="298"/>
    </location>
    <ligand>
        <name>Zn(2+)</name>
        <dbReference type="ChEBI" id="CHEBI:29105"/>
    </ligand>
</feature>
<proteinExistence type="predicted"/>
<dbReference type="Gene3D" id="3.20.20.330">
    <property type="entry name" value="Homocysteine-binding-like domain"/>
    <property type="match status" value="1"/>
</dbReference>
<dbReference type="Pfam" id="PF02574">
    <property type="entry name" value="S-methyl_trans"/>
    <property type="match status" value="1"/>
</dbReference>
<evidence type="ECO:0000313" key="7">
    <source>
        <dbReference type="EMBL" id="KJA19956.1"/>
    </source>
</evidence>
<dbReference type="SUPFAM" id="SSF82282">
    <property type="entry name" value="Homocysteine S-methyltransferase"/>
    <property type="match status" value="1"/>
</dbReference>
<evidence type="ECO:0000256" key="5">
    <source>
        <dbReference type="PROSITE-ProRule" id="PRU00333"/>
    </source>
</evidence>
<feature type="binding site" evidence="5">
    <location>
        <position position="374"/>
    </location>
    <ligand>
        <name>Zn(2+)</name>
        <dbReference type="ChEBI" id="CHEBI:29105"/>
    </ligand>
</feature>
<reference evidence="8" key="1">
    <citation type="submission" date="2014-04" db="EMBL/GenBank/DDBJ databases">
        <title>Evolutionary Origins and Diversification of the Mycorrhizal Mutualists.</title>
        <authorList>
            <consortium name="DOE Joint Genome Institute"/>
            <consortium name="Mycorrhizal Genomics Consortium"/>
            <person name="Kohler A."/>
            <person name="Kuo A."/>
            <person name="Nagy L.G."/>
            <person name="Floudas D."/>
            <person name="Copeland A."/>
            <person name="Barry K.W."/>
            <person name="Cichocki N."/>
            <person name="Veneault-Fourrey C."/>
            <person name="LaButti K."/>
            <person name="Lindquist E.A."/>
            <person name="Lipzen A."/>
            <person name="Lundell T."/>
            <person name="Morin E."/>
            <person name="Murat C."/>
            <person name="Riley R."/>
            <person name="Ohm R."/>
            <person name="Sun H."/>
            <person name="Tunlid A."/>
            <person name="Henrissat B."/>
            <person name="Grigoriev I.V."/>
            <person name="Hibbett D.S."/>
            <person name="Martin F."/>
        </authorList>
    </citation>
    <scope>NUCLEOTIDE SEQUENCE [LARGE SCALE GENOMIC DNA]</scope>
    <source>
        <strain evidence="8">FD-334 SS-4</strain>
    </source>
</reference>
<protein>
    <recommendedName>
        <fullName evidence="6">Hcy-binding domain-containing protein</fullName>
    </recommendedName>
</protein>
<feature type="binding site" evidence="5">
    <location>
        <position position="375"/>
    </location>
    <ligand>
        <name>Zn(2+)</name>
        <dbReference type="ChEBI" id="CHEBI:29105"/>
    </ligand>
</feature>
<evidence type="ECO:0000256" key="4">
    <source>
        <dbReference type="ARBA" id="ARBA00022833"/>
    </source>
</evidence>
<organism evidence="7 8">
    <name type="scientific">Hypholoma sublateritium (strain FD-334 SS-4)</name>
    <dbReference type="NCBI Taxonomy" id="945553"/>
    <lineage>
        <taxon>Eukaryota</taxon>
        <taxon>Fungi</taxon>
        <taxon>Dikarya</taxon>
        <taxon>Basidiomycota</taxon>
        <taxon>Agaricomycotina</taxon>
        <taxon>Agaricomycetes</taxon>
        <taxon>Agaricomycetidae</taxon>
        <taxon>Agaricales</taxon>
        <taxon>Agaricineae</taxon>
        <taxon>Strophariaceae</taxon>
        <taxon>Hypholoma</taxon>
    </lineage>
</organism>
<dbReference type="PANTHER" id="PTHR46015:SF1">
    <property type="entry name" value="HOMOCYSTEINE S-METHYLTRANSFERASE-LIKE ISOFORM 1"/>
    <property type="match status" value="1"/>
</dbReference>
<comment type="cofactor">
    <cofactor evidence="5">
        <name>Zn(2+)</name>
        <dbReference type="ChEBI" id="CHEBI:29105"/>
    </cofactor>
</comment>
<dbReference type="GO" id="GO:0032259">
    <property type="term" value="P:methylation"/>
    <property type="evidence" value="ECO:0007669"/>
    <property type="project" value="UniProtKB-KW"/>
</dbReference>
<dbReference type="InterPro" id="IPR003726">
    <property type="entry name" value="HCY_dom"/>
</dbReference>
<feature type="domain" description="Hcy-binding" evidence="6">
    <location>
        <begin position="6"/>
        <end position="389"/>
    </location>
</feature>
<dbReference type="InterPro" id="IPR036589">
    <property type="entry name" value="HCY_dom_sf"/>
</dbReference>
<evidence type="ECO:0000256" key="3">
    <source>
        <dbReference type="ARBA" id="ARBA00022723"/>
    </source>
</evidence>
<accession>A0A0D2NTN1</accession>
<keyword evidence="3 5" id="KW-0479">Metal-binding</keyword>
<name>A0A0D2NTN1_HYPSF</name>
<evidence type="ECO:0000259" key="6">
    <source>
        <dbReference type="PROSITE" id="PS50970"/>
    </source>
</evidence>
<dbReference type="AlphaFoldDB" id="A0A0D2NTN1"/>
<sequence length="396" mass="43661">MSQHLLHGFETLFQHSPVVMDGGLGTVLEAELGPSVSNSPLWSAHAILSDPEVLVKAHLGFLEAGARLISTSTYQCSLETFSRAGFGEESSKTLMRQSVHLAHEARSRFQAQTATGIHSGAEQCADRHPSVFVALSLGPFGATLRPTQEFQAFYPPPYGPREYIPGGPNKNRFDNSEDELLAVDALANFHLERLAVFAAEAQTWECIDCIAFETVPLRREVTAIRKAMGWLQQRLAAEKRDYTTKPWWISCVFPNGELPEDTSSPGVKVQLTELLDAAFRKEGTADLLAAPSGFGINCTSLKYIRPLSVQVKNYFKQNERSAPWLILYPNGSDIYDEAQQAWIAVGTDAKEWAQELARIVETEGINERLLVGGCCRTGPKEIAALDISLRSMLHSL</sequence>
<dbReference type="InterPro" id="IPR051486">
    <property type="entry name" value="Hcy_S-methyltransferase"/>
</dbReference>
<dbReference type="GO" id="GO:0008898">
    <property type="term" value="F:S-adenosylmethionine-homocysteine S-methyltransferase activity"/>
    <property type="evidence" value="ECO:0007669"/>
    <property type="project" value="TreeGrafter"/>
</dbReference>
<gene>
    <name evidence="7" type="ORF">HYPSUDRAFT_68955</name>
</gene>
<keyword evidence="8" id="KW-1185">Reference proteome</keyword>